<protein>
    <submittedName>
        <fullName evidence="1">Uncharacterized protein</fullName>
    </submittedName>
</protein>
<keyword evidence="2" id="KW-1185">Reference proteome</keyword>
<evidence type="ECO:0000313" key="2">
    <source>
        <dbReference type="Proteomes" id="UP000188820"/>
    </source>
</evidence>
<name>A0ABX3KWU5_9PAST</name>
<sequence length="143" mass="16477">MQRYLKSVAEAIVTLDTSNPRKILIQYPGIYTEQDAQAIRVDRLMGYAKNVKGVYPSYEDWRLNLEKEKLNIVKAFEQEGVASLTIEDEHLPYMNIITYLEEVDSGTISYEELLAIGIQVSVPNYQGNQYRKQSKITKLVLKK</sequence>
<proteinExistence type="predicted"/>
<accession>A0ABX3KWU5</accession>
<organism evidence="1 2">
    <name type="scientific">Rodentibacter caecimuris</name>
    <dbReference type="NCBI Taxonomy" id="1796644"/>
    <lineage>
        <taxon>Bacteria</taxon>
        <taxon>Pseudomonadati</taxon>
        <taxon>Pseudomonadota</taxon>
        <taxon>Gammaproteobacteria</taxon>
        <taxon>Pasteurellales</taxon>
        <taxon>Pasteurellaceae</taxon>
        <taxon>Rodentibacter</taxon>
    </lineage>
</organism>
<dbReference type="EMBL" id="MLAA01000034">
    <property type="protein sequence ID" value="OOF68734.1"/>
    <property type="molecule type" value="Genomic_DNA"/>
</dbReference>
<reference evidence="1 2" key="1">
    <citation type="submission" date="2016-10" db="EMBL/GenBank/DDBJ databases">
        <title>Rodentibacter gen. nov. and new species.</title>
        <authorList>
            <person name="Christensen H."/>
        </authorList>
    </citation>
    <scope>NUCLEOTIDE SEQUENCE [LARGE SCALE GENOMIC DNA]</scope>
    <source>
        <strain evidence="1 2">1998236014</strain>
    </source>
</reference>
<dbReference type="Proteomes" id="UP000188820">
    <property type="component" value="Unassembled WGS sequence"/>
</dbReference>
<comment type="caution">
    <text evidence="1">The sequence shown here is derived from an EMBL/GenBank/DDBJ whole genome shotgun (WGS) entry which is preliminary data.</text>
</comment>
<evidence type="ECO:0000313" key="1">
    <source>
        <dbReference type="EMBL" id="OOF68734.1"/>
    </source>
</evidence>
<gene>
    <name evidence="1" type="ORF">BKG89_07510</name>
</gene>